<dbReference type="InterPro" id="IPR041469">
    <property type="entry name" value="Subtilisin-like_FN3"/>
</dbReference>
<dbReference type="InterPro" id="IPR023828">
    <property type="entry name" value="Peptidase_S8_Ser-AS"/>
</dbReference>
<evidence type="ECO:0000256" key="3">
    <source>
        <dbReference type="ARBA" id="ARBA00022670"/>
    </source>
</evidence>
<dbReference type="SUPFAM" id="SSF52743">
    <property type="entry name" value="Subtilisin-like"/>
    <property type="match status" value="1"/>
</dbReference>
<dbReference type="Pfam" id="PF17766">
    <property type="entry name" value="fn3_6"/>
    <property type="match status" value="1"/>
</dbReference>
<feature type="non-terminal residue" evidence="9">
    <location>
        <position position="303"/>
    </location>
</feature>
<evidence type="ECO:0000256" key="2">
    <source>
        <dbReference type="ARBA" id="ARBA00011073"/>
    </source>
</evidence>
<dbReference type="STRING" id="157652.A0A371G0G0"/>
<reference evidence="9" key="1">
    <citation type="submission" date="2018-05" db="EMBL/GenBank/DDBJ databases">
        <title>Draft genome of Mucuna pruriens seed.</title>
        <authorList>
            <person name="Nnadi N.E."/>
            <person name="Vos R."/>
            <person name="Hasami M.H."/>
            <person name="Devisetty U.K."/>
            <person name="Aguiy J.C."/>
        </authorList>
    </citation>
    <scope>NUCLEOTIDE SEQUENCE [LARGE SCALE GENOMIC DNA]</scope>
    <source>
        <strain evidence="9">JCA_2017</strain>
    </source>
</reference>
<organism evidence="9 10">
    <name type="scientific">Mucuna pruriens</name>
    <name type="common">Velvet bean</name>
    <name type="synonym">Dolichos pruriens</name>
    <dbReference type="NCBI Taxonomy" id="157652"/>
    <lineage>
        <taxon>Eukaryota</taxon>
        <taxon>Viridiplantae</taxon>
        <taxon>Streptophyta</taxon>
        <taxon>Embryophyta</taxon>
        <taxon>Tracheophyta</taxon>
        <taxon>Spermatophyta</taxon>
        <taxon>Magnoliopsida</taxon>
        <taxon>eudicotyledons</taxon>
        <taxon>Gunneridae</taxon>
        <taxon>Pentapetalae</taxon>
        <taxon>rosids</taxon>
        <taxon>fabids</taxon>
        <taxon>Fabales</taxon>
        <taxon>Fabaceae</taxon>
        <taxon>Papilionoideae</taxon>
        <taxon>50 kb inversion clade</taxon>
        <taxon>NPAAA clade</taxon>
        <taxon>indigoferoid/millettioid clade</taxon>
        <taxon>Phaseoleae</taxon>
        <taxon>Mucuna</taxon>
    </lineage>
</organism>
<proteinExistence type="inferred from homology"/>
<protein>
    <submittedName>
        <fullName evidence="9">Subtilisin-like protease SBT1.9</fullName>
    </submittedName>
</protein>
<dbReference type="EMBL" id="QJKJ01007164">
    <property type="protein sequence ID" value="RDX84056.1"/>
    <property type="molecule type" value="Genomic_DNA"/>
</dbReference>
<dbReference type="Proteomes" id="UP000257109">
    <property type="component" value="Unassembled WGS sequence"/>
</dbReference>
<evidence type="ECO:0000256" key="5">
    <source>
        <dbReference type="ARBA" id="ARBA00022801"/>
    </source>
</evidence>
<dbReference type="InterPro" id="IPR036852">
    <property type="entry name" value="Peptidase_S8/S53_dom_sf"/>
</dbReference>
<dbReference type="InterPro" id="IPR045051">
    <property type="entry name" value="SBT"/>
</dbReference>
<dbReference type="PANTHER" id="PTHR10795">
    <property type="entry name" value="PROPROTEIN CONVERTASE SUBTILISIN/KEXIN"/>
    <property type="match status" value="1"/>
</dbReference>
<keyword evidence="5" id="KW-0378">Hydrolase</keyword>
<accession>A0A371G0G0</accession>
<dbReference type="Gene3D" id="3.40.50.200">
    <property type="entry name" value="Peptidase S8/S53 domain"/>
    <property type="match status" value="1"/>
</dbReference>
<dbReference type="GO" id="GO:0005576">
    <property type="term" value="C:extracellular region"/>
    <property type="evidence" value="ECO:0007669"/>
    <property type="project" value="UniProtKB-SubCell"/>
</dbReference>
<comment type="similarity">
    <text evidence="2">Belongs to the peptidase S8 family.</text>
</comment>
<sequence length="303" mass="33552">MSINKANAYGRLKVARQRSNYSIEMARIGRGSGVGISVGGGTNETRVGLGQTATFHRMTEKLVLRLKTSYVLSRKVPAKDSLLQYINLSCMATKYSSCNFGGTSMACPHVAGVATLLRGSKMAQPGQSKYQGYLGPNSSRTLLMITNQPLFSQSYQPQQSPNPRLVYNVRVQDYHITTITRSSSNNCSKPSLDLNYPSFIAFFSGNGSSNESRKTWESQRTVTNVGEGQNLLKEKKNRCKRIHSPPNCVVTSIIKGFHVSIILSKLAFKKEKISYKLTIVGPKIEGFGYLTWTNIKHVVRSLH</sequence>
<comment type="subcellular location">
    <subcellularLocation>
        <location evidence="1">Secreted</location>
    </subcellularLocation>
</comment>
<keyword evidence="10" id="KW-1185">Reference proteome</keyword>
<gene>
    <name evidence="9" type="primary">SBT1.9</name>
    <name evidence="9" type="ORF">CR513_34948</name>
</gene>
<evidence type="ECO:0000259" key="8">
    <source>
        <dbReference type="Pfam" id="PF17766"/>
    </source>
</evidence>
<keyword evidence="4" id="KW-0732">Signal</keyword>
<keyword evidence="3" id="KW-0645">Protease</keyword>
<dbReference type="InterPro" id="IPR000209">
    <property type="entry name" value="Peptidase_S8/S53_dom"/>
</dbReference>
<feature type="domain" description="Peptidase S8/S53" evidence="7">
    <location>
        <begin position="92"/>
        <end position="147"/>
    </location>
</feature>
<feature type="domain" description="Subtilisin-like protease fibronectin type-III" evidence="8">
    <location>
        <begin position="193"/>
        <end position="301"/>
    </location>
</feature>
<feature type="non-terminal residue" evidence="9">
    <location>
        <position position="1"/>
    </location>
</feature>
<comment type="caution">
    <text evidence="9">The sequence shown here is derived from an EMBL/GenBank/DDBJ whole genome shotgun (WGS) entry which is preliminary data.</text>
</comment>
<name>A0A371G0G0_MUCPR</name>
<evidence type="ECO:0000256" key="1">
    <source>
        <dbReference type="ARBA" id="ARBA00004613"/>
    </source>
</evidence>
<dbReference type="GO" id="GO:0006508">
    <property type="term" value="P:proteolysis"/>
    <property type="evidence" value="ECO:0007669"/>
    <property type="project" value="UniProtKB-KW"/>
</dbReference>
<dbReference type="PROSITE" id="PS00138">
    <property type="entry name" value="SUBTILASE_SER"/>
    <property type="match status" value="1"/>
</dbReference>
<dbReference type="Gene3D" id="2.60.40.2310">
    <property type="match status" value="1"/>
</dbReference>
<evidence type="ECO:0000259" key="7">
    <source>
        <dbReference type="Pfam" id="PF00082"/>
    </source>
</evidence>
<evidence type="ECO:0000313" key="9">
    <source>
        <dbReference type="EMBL" id="RDX84056.1"/>
    </source>
</evidence>
<evidence type="ECO:0000256" key="4">
    <source>
        <dbReference type="ARBA" id="ARBA00022729"/>
    </source>
</evidence>
<dbReference type="Pfam" id="PF00082">
    <property type="entry name" value="Peptidase_S8"/>
    <property type="match status" value="1"/>
</dbReference>
<dbReference type="OrthoDB" id="206201at2759"/>
<dbReference type="AlphaFoldDB" id="A0A371G0G0"/>
<keyword evidence="6" id="KW-0720">Serine protease</keyword>
<dbReference type="GO" id="GO:0004252">
    <property type="term" value="F:serine-type endopeptidase activity"/>
    <property type="evidence" value="ECO:0007669"/>
    <property type="project" value="InterPro"/>
</dbReference>
<evidence type="ECO:0000256" key="6">
    <source>
        <dbReference type="ARBA" id="ARBA00022825"/>
    </source>
</evidence>
<evidence type="ECO:0000313" key="10">
    <source>
        <dbReference type="Proteomes" id="UP000257109"/>
    </source>
</evidence>